<dbReference type="GO" id="GO:0008253">
    <property type="term" value="F:5'-nucleotidase activity"/>
    <property type="evidence" value="ECO:0007669"/>
    <property type="project" value="InterPro"/>
</dbReference>
<dbReference type="InterPro" id="IPR010394">
    <property type="entry name" value="5-nucleotidase"/>
</dbReference>
<reference evidence="1 2" key="1">
    <citation type="journal article" date="2014" name="Genome Announc.">
        <title>Draft Genome Sequence of Paenibacillus pini JCM 16418T, Isolated from the Rhizosphere of Pine Tree.</title>
        <authorList>
            <person name="Yuki M."/>
            <person name="Oshima K."/>
            <person name="Suda W."/>
            <person name="Oshida Y."/>
            <person name="Kitamura K."/>
            <person name="Iida Y."/>
            <person name="Hattori M."/>
            <person name="Ohkuma M."/>
        </authorList>
    </citation>
    <scope>NUCLEOTIDE SEQUENCE [LARGE SCALE GENOMIC DNA]</scope>
    <source>
        <strain evidence="1 2">JCM 16418</strain>
    </source>
</reference>
<gene>
    <name evidence="1" type="ORF">JCM16418_575</name>
</gene>
<dbReference type="AlphaFoldDB" id="W7YPY6"/>
<dbReference type="GO" id="GO:0000287">
    <property type="term" value="F:magnesium ion binding"/>
    <property type="evidence" value="ECO:0007669"/>
    <property type="project" value="InterPro"/>
</dbReference>
<dbReference type="Proteomes" id="UP000019364">
    <property type="component" value="Unassembled WGS sequence"/>
</dbReference>
<organism evidence="1 2">
    <name type="scientific">Paenibacillus pini JCM 16418</name>
    <dbReference type="NCBI Taxonomy" id="1236976"/>
    <lineage>
        <taxon>Bacteria</taxon>
        <taxon>Bacillati</taxon>
        <taxon>Bacillota</taxon>
        <taxon>Bacilli</taxon>
        <taxon>Bacillales</taxon>
        <taxon>Paenibacillaceae</taxon>
        <taxon>Paenibacillus</taxon>
    </lineage>
</organism>
<comment type="caution">
    <text evidence="1">The sequence shown here is derived from an EMBL/GenBank/DDBJ whole genome shotgun (WGS) entry which is preliminary data.</text>
</comment>
<protein>
    <recommendedName>
        <fullName evidence="3">5'-nucleotidase</fullName>
    </recommendedName>
</protein>
<dbReference type="Pfam" id="PF06189">
    <property type="entry name" value="5-nucleotidase"/>
    <property type="match status" value="1"/>
</dbReference>
<evidence type="ECO:0000313" key="2">
    <source>
        <dbReference type="Proteomes" id="UP000019364"/>
    </source>
</evidence>
<evidence type="ECO:0000313" key="1">
    <source>
        <dbReference type="EMBL" id="GAF06606.1"/>
    </source>
</evidence>
<sequence length="51" mass="5814">MPYNIEDKFVIAVASSALFDLRLSGAVFTEQGEMNIENISINMRMMCWVKV</sequence>
<name>W7YPY6_9BACL</name>
<accession>W7YPY6</accession>
<dbReference type="GO" id="GO:0005737">
    <property type="term" value="C:cytoplasm"/>
    <property type="evidence" value="ECO:0007669"/>
    <property type="project" value="InterPro"/>
</dbReference>
<keyword evidence="2" id="KW-1185">Reference proteome</keyword>
<evidence type="ECO:0008006" key="3">
    <source>
        <dbReference type="Google" id="ProtNLM"/>
    </source>
</evidence>
<proteinExistence type="predicted"/>
<dbReference type="EMBL" id="BAVZ01000001">
    <property type="protein sequence ID" value="GAF06606.1"/>
    <property type="molecule type" value="Genomic_DNA"/>
</dbReference>
<dbReference type="GO" id="GO:0009117">
    <property type="term" value="P:nucleotide metabolic process"/>
    <property type="evidence" value="ECO:0007669"/>
    <property type="project" value="InterPro"/>
</dbReference>
<dbReference type="GO" id="GO:0000166">
    <property type="term" value="F:nucleotide binding"/>
    <property type="evidence" value="ECO:0007669"/>
    <property type="project" value="InterPro"/>
</dbReference>